<reference evidence="11 13" key="1">
    <citation type="submission" date="2016-05" db="EMBL/GenBank/DDBJ databases">
        <title>Comparative analysis of secretome profiles of manganese(II)-oxidizing ascomycete fungi.</title>
        <authorList>
            <consortium name="DOE Joint Genome Institute"/>
            <person name="Zeiner C.A."/>
            <person name="Purvine S.O."/>
            <person name="Zink E.M."/>
            <person name="Wu S."/>
            <person name="Pasa-Tolic L."/>
            <person name="Chaput D.L."/>
            <person name="Haridas S."/>
            <person name="Grigoriev I.V."/>
            <person name="Santelli C.M."/>
            <person name="Hansel C.M."/>
        </authorList>
    </citation>
    <scope>NUCLEOTIDE SEQUENCE [LARGE SCALE GENOMIC DNA]</scope>
    <source>
        <strain evidence="11 13">SRC1lrK2f</strain>
    </source>
</reference>
<evidence type="ECO:0000256" key="4">
    <source>
        <dbReference type="ARBA" id="ARBA00022679"/>
    </source>
</evidence>
<dbReference type="OMA" id="HDKCMTI"/>
<comment type="function">
    <text evidence="9">Splits internally a 1,3-beta-glucan molecule and transfers the newly generated reducing end (the donor) to the non-reducing end of another 1,3-beta-glucan molecule (the acceptor) forming a 1,3-beta linkage, resulting in the elongation of 1,3-beta-glucan chains in the cell wall.</text>
</comment>
<dbReference type="GO" id="GO:0098552">
    <property type="term" value="C:side of membrane"/>
    <property type="evidence" value="ECO:0007669"/>
    <property type="project" value="UniProtKB-KW"/>
</dbReference>
<evidence type="ECO:0000256" key="10">
    <source>
        <dbReference type="SAM" id="MobiDB-lite"/>
    </source>
</evidence>
<dbReference type="Proteomes" id="UP000291422">
    <property type="component" value="Unassembled WGS sequence"/>
</dbReference>
<dbReference type="GO" id="GO:0031505">
    <property type="term" value="P:fungal-type cell wall organization"/>
    <property type="evidence" value="ECO:0007669"/>
    <property type="project" value="TreeGrafter"/>
</dbReference>
<feature type="signal peptide" evidence="9">
    <location>
        <begin position="1"/>
        <end position="21"/>
    </location>
</feature>
<evidence type="ECO:0000313" key="11">
    <source>
        <dbReference type="EMBL" id="OAG20016.1"/>
    </source>
</evidence>
<evidence type="ECO:0000256" key="9">
    <source>
        <dbReference type="RuleBase" id="RU361209"/>
    </source>
</evidence>
<feature type="region of interest" description="Disordered" evidence="10">
    <location>
        <begin position="419"/>
        <end position="459"/>
    </location>
</feature>
<dbReference type="GeneID" id="29119300"/>
<protein>
    <recommendedName>
        <fullName evidence="9">1,3-beta-glucanosyltransferase</fullName>
        <ecNumber evidence="9">2.4.1.-</ecNumber>
    </recommendedName>
</protein>
<keyword evidence="6 9" id="KW-0472">Membrane</keyword>
<keyword evidence="8 9" id="KW-0449">Lipoprotein</keyword>
<reference evidence="12" key="3">
    <citation type="journal article" date="2019" name="J. ISSAAS">
        <title>Genomics, evolutionary history and diagnostics of the Alternaria alternata species group including apple and Asian pear pathotypes.</title>
        <authorList>
            <person name="Armitage A.D."/>
            <person name="Cockerton H.M."/>
            <person name="Sreenivasaprasad S."/>
            <person name="Woodhall J."/>
            <person name="Lane C."/>
            <person name="Harrison R.J."/>
            <person name="Clarkson J.P."/>
        </authorList>
    </citation>
    <scope>NUCLEOTIDE SEQUENCE</scope>
    <source>
        <strain evidence="12">FERA 1177</strain>
    </source>
</reference>
<evidence type="ECO:0000256" key="5">
    <source>
        <dbReference type="ARBA" id="ARBA00022729"/>
    </source>
</evidence>
<keyword evidence="5 9" id="KW-0732">Signal</keyword>
<dbReference type="Gene3D" id="3.20.20.80">
    <property type="entry name" value="Glycosidases"/>
    <property type="match status" value="1"/>
</dbReference>
<dbReference type="GO" id="GO:0071970">
    <property type="term" value="P:fungal-type cell wall (1-&gt;3)-beta-D-glucan biosynthetic process"/>
    <property type="evidence" value="ECO:0007669"/>
    <property type="project" value="TreeGrafter"/>
</dbReference>
<evidence type="ECO:0000256" key="2">
    <source>
        <dbReference type="ARBA" id="ARBA00007528"/>
    </source>
</evidence>
<evidence type="ECO:0000256" key="7">
    <source>
        <dbReference type="ARBA" id="ARBA00023180"/>
    </source>
</evidence>
<reference evidence="14" key="2">
    <citation type="journal article" date="2019" name="bioRxiv">
        <title>Genomics, evolutionary history and diagnostics of the Alternaria alternata species group including apple and Asian pear pathotypes.</title>
        <authorList>
            <person name="Armitage A.D."/>
            <person name="Cockerton H.M."/>
            <person name="Sreenivasaprasad S."/>
            <person name="Woodhall J.W."/>
            <person name="Lane C.R."/>
            <person name="Harrison R.J."/>
            <person name="Clarkson J.P."/>
        </authorList>
    </citation>
    <scope>NUCLEOTIDE SEQUENCE [LARGE SCALE GENOMIC DNA]</scope>
    <source>
        <strain evidence="14">FERA 1177</strain>
    </source>
</reference>
<accession>A0A177DKK3</accession>
<dbReference type="RefSeq" id="XP_018385437.1">
    <property type="nucleotide sequence ID" value="XM_018533706.1"/>
</dbReference>
<feature type="compositionally biased region" description="Low complexity" evidence="10">
    <location>
        <begin position="428"/>
        <end position="450"/>
    </location>
</feature>
<comment type="similarity">
    <text evidence="2 9">Belongs to the glycosyl hydrolase 72 family.</text>
</comment>
<evidence type="ECO:0000313" key="14">
    <source>
        <dbReference type="Proteomes" id="UP000291422"/>
    </source>
</evidence>
<dbReference type="GO" id="GO:0005886">
    <property type="term" value="C:plasma membrane"/>
    <property type="evidence" value="ECO:0007669"/>
    <property type="project" value="UniProtKB-SubCell"/>
</dbReference>
<dbReference type="PANTHER" id="PTHR31468:SF4">
    <property type="entry name" value="1,3-BETA-GLUCANOSYLTRANSFERASE GAS3-RELATED"/>
    <property type="match status" value="1"/>
</dbReference>
<dbReference type="VEuPathDB" id="FungiDB:CC77DRAFT_91994"/>
<proteinExistence type="inferred from homology"/>
<gene>
    <name evidence="12" type="ORF">AA0117_g6615</name>
    <name evidence="11" type="ORF">CC77DRAFT_91994</name>
</gene>
<evidence type="ECO:0000313" key="13">
    <source>
        <dbReference type="Proteomes" id="UP000077248"/>
    </source>
</evidence>
<dbReference type="GO" id="GO:0009277">
    <property type="term" value="C:fungal-type cell wall"/>
    <property type="evidence" value="ECO:0007669"/>
    <property type="project" value="EnsemblFungi"/>
</dbReference>
<dbReference type="InterPro" id="IPR017853">
    <property type="entry name" value="GH"/>
</dbReference>
<dbReference type="EC" id="2.4.1.-" evidence="9"/>
<dbReference type="Pfam" id="PF03198">
    <property type="entry name" value="Glyco_hydro_72"/>
    <property type="match status" value="1"/>
</dbReference>
<keyword evidence="4 9" id="KW-0808">Transferase</keyword>
<evidence type="ECO:0000256" key="8">
    <source>
        <dbReference type="ARBA" id="ARBA00023288"/>
    </source>
</evidence>
<keyword evidence="3 9" id="KW-0336">GPI-anchor</keyword>
<dbReference type="SUPFAM" id="SSF51445">
    <property type="entry name" value="(Trans)glycosidases"/>
    <property type="match status" value="1"/>
</dbReference>
<name>A0A177DKK3_ALTAL</name>
<evidence type="ECO:0000313" key="12">
    <source>
        <dbReference type="EMBL" id="RYN75216.1"/>
    </source>
</evidence>
<keyword evidence="13" id="KW-1185">Reference proteome</keyword>
<dbReference type="Proteomes" id="UP000077248">
    <property type="component" value="Unassembled WGS sequence"/>
</dbReference>
<dbReference type="AlphaFoldDB" id="A0A177DKK3"/>
<dbReference type="EMBL" id="PDXD01000015">
    <property type="protein sequence ID" value="RYN75216.1"/>
    <property type="molecule type" value="Genomic_DNA"/>
</dbReference>
<dbReference type="InterPro" id="IPR004886">
    <property type="entry name" value="Glucanosyltransferase"/>
</dbReference>
<dbReference type="FunFam" id="3.20.20.80:FF:000032">
    <property type="entry name" value="1,3-beta-glucanosyltransferase"/>
    <property type="match status" value="1"/>
</dbReference>
<dbReference type="GO" id="GO:0042124">
    <property type="term" value="F:1,3-beta-glucanosyltransferase activity"/>
    <property type="evidence" value="ECO:0007669"/>
    <property type="project" value="TreeGrafter"/>
</dbReference>
<dbReference type="EMBL" id="KV441479">
    <property type="protein sequence ID" value="OAG20016.1"/>
    <property type="molecule type" value="Genomic_DNA"/>
</dbReference>
<dbReference type="KEGG" id="aalt:CC77DRAFT_91994"/>
<evidence type="ECO:0000256" key="1">
    <source>
        <dbReference type="ARBA" id="ARBA00004609"/>
    </source>
</evidence>
<evidence type="ECO:0000256" key="3">
    <source>
        <dbReference type="ARBA" id="ARBA00022622"/>
    </source>
</evidence>
<comment type="subcellular location">
    <subcellularLocation>
        <location evidence="1 9">Cell membrane</location>
        <topology evidence="1 9">Lipid-anchor</topology>
        <topology evidence="1 9">GPI-anchor</topology>
    </subcellularLocation>
</comment>
<evidence type="ECO:0000256" key="6">
    <source>
        <dbReference type="ARBA" id="ARBA00023136"/>
    </source>
</evidence>
<dbReference type="PANTHER" id="PTHR31468">
    <property type="entry name" value="1,3-BETA-GLUCANOSYLTRANSFERASE GAS1"/>
    <property type="match status" value="1"/>
</dbReference>
<keyword evidence="7" id="KW-0325">Glycoprotein</keyword>
<feature type="chain" id="PRO_5041008225" description="1,3-beta-glucanosyltransferase" evidence="9">
    <location>
        <begin position="22"/>
        <end position="483"/>
    </location>
</feature>
<sequence>MPSFTRAVALLPALFSTIAYAVHPVEVRGQDFVDTVTNKRLMIVGVDYQPGGQGAYQPSNSEDALTNADVCLRDATLMQKLGVNTIRVYNLDPSLDHSKCASIFNAAGIYMILDVNSPLPGESINREAPWTSYNSDYLTRAFGIVENFKGFPNTLGFFSANEVMNDLSTAEFNPQYIRAVQRDMKNYIKNHADRTIPVGYSAADVREILQDTWAYMQCVHDEDASSSDFFGLNSYSWCNGDNYQTSGYDSLVAMFNSSAIPVFYSEYGCNRVTPRDFDEVQALYGDQMRALSGGLVYEYSQEEANYGLVDIDQDGSVKLLKDYDNLQNQFNQLNVSSLEQANPQSTEIQAPECDASLISAQDFSKNFTIPAVCPGCQDLIDNGIENPQKGALVDIGDRNVKQAVYGSNGQQINDLSLNVVSDDGSNTPGGENTSPSGTPSSSGGNPSQTGDAAQPSETKGAASQIGSSCTAALIAVFVCALFL</sequence>
<organism evidence="11 13">
    <name type="scientific">Alternaria alternata</name>
    <name type="common">Alternaria rot fungus</name>
    <name type="synonym">Torula alternata</name>
    <dbReference type="NCBI Taxonomy" id="5599"/>
    <lineage>
        <taxon>Eukaryota</taxon>
        <taxon>Fungi</taxon>
        <taxon>Dikarya</taxon>
        <taxon>Ascomycota</taxon>
        <taxon>Pezizomycotina</taxon>
        <taxon>Dothideomycetes</taxon>
        <taxon>Pleosporomycetidae</taxon>
        <taxon>Pleosporales</taxon>
        <taxon>Pleosporineae</taxon>
        <taxon>Pleosporaceae</taxon>
        <taxon>Alternaria</taxon>
        <taxon>Alternaria sect. Alternaria</taxon>
        <taxon>Alternaria alternata complex</taxon>
    </lineage>
</organism>
<dbReference type="SMR" id="A0A177DKK3"/>